<name>A0A834NZ14_VESPE</name>
<sequence>MKMTTTTTRTTTMLCQKKLGSFLWIVWNVGKFGLPGETKSKEEEFDVRLPESGRTQFLSKDDYKPYESQYYTLITVSLLPLLRVAAADGGGGTVGGGAPSITGAAVDGGGGSSSGGGGGGGGDGADHGNGAGSRRGRNTQFEKSSVAFVSAHVSIMDT</sequence>
<comment type="caution">
    <text evidence="2">The sequence shown here is derived from an EMBL/GenBank/DDBJ whole genome shotgun (WGS) entry which is preliminary data.</text>
</comment>
<dbReference type="EMBL" id="JACSDY010000008">
    <property type="protein sequence ID" value="KAF7421448.1"/>
    <property type="molecule type" value="Genomic_DNA"/>
</dbReference>
<keyword evidence="3" id="KW-1185">Reference proteome</keyword>
<dbReference type="AlphaFoldDB" id="A0A834NZ14"/>
<accession>A0A834NZ14</accession>
<evidence type="ECO:0000313" key="2">
    <source>
        <dbReference type="EMBL" id="KAF7421448.1"/>
    </source>
</evidence>
<proteinExistence type="predicted"/>
<feature type="region of interest" description="Disordered" evidence="1">
    <location>
        <begin position="105"/>
        <end position="141"/>
    </location>
</feature>
<feature type="compositionally biased region" description="Gly residues" evidence="1">
    <location>
        <begin position="106"/>
        <end position="133"/>
    </location>
</feature>
<dbReference type="Proteomes" id="UP000600918">
    <property type="component" value="Unassembled WGS sequence"/>
</dbReference>
<evidence type="ECO:0000313" key="3">
    <source>
        <dbReference type="Proteomes" id="UP000600918"/>
    </source>
</evidence>
<gene>
    <name evidence="2" type="ORF">H0235_009284</name>
</gene>
<protein>
    <submittedName>
        <fullName evidence="2">Uncharacterized protein</fullName>
    </submittedName>
</protein>
<evidence type="ECO:0000256" key="1">
    <source>
        <dbReference type="SAM" id="MobiDB-lite"/>
    </source>
</evidence>
<reference evidence="2" key="1">
    <citation type="journal article" date="2020" name="G3 (Bethesda)">
        <title>High-Quality Assemblies for Three Invasive Social Wasps from the &lt;i&gt;Vespula&lt;/i&gt; Genus.</title>
        <authorList>
            <person name="Harrop T.W.R."/>
            <person name="Guhlin J."/>
            <person name="McLaughlin G.M."/>
            <person name="Permina E."/>
            <person name="Stockwell P."/>
            <person name="Gilligan J."/>
            <person name="Le Lec M.F."/>
            <person name="Gruber M.A.M."/>
            <person name="Quinn O."/>
            <person name="Lovegrove M."/>
            <person name="Duncan E.J."/>
            <person name="Remnant E.J."/>
            <person name="Van Eeckhoven J."/>
            <person name="Graham B."/>
            <person name="Knapp R.A."/>
            <person name="Langford K.W."/>
            <person name="Kronenberg Z."/>
            <person name="Press M.O."/>
            <person name="Eacker S.M."/>
            <person name="Wilson-Rankin E.E."/>
            <person name="Purcell J."/>
            <person name="Lester P.J."/>
            <person name="Dearden P.K."/>
        </authorList>
    </citation>
    <scope>NUCLEOTIDE SEQUENCE</scope>
    <source>
        <strain evidence="2">Volc-1</strain>
    </source>
</reference>
<organism evidence="2 3">
    <name type="scientific">Vespula pensylvanica</name>
    <name type="common">Western yellow jacket</name>
    <name type="synonym">Wasp</name>
    <dbReference type="NCBI Taxonomy" id="30213"/>
    <lineage>
        <taxon>Eukaryota</taxon>
        <taxon>Metazoa</taxon>
        <taxon>Ecdysozoa</taxon>
        <taxon>Arthropoda</taxon>
        <taxon>Hexapoda</taxon>
        <taxon>Insecta</taxon>
        <taxon>Pterygota</taxon>
        <taxon>Neoptera</taxon>
        <taxon>Endopterygota</taxon>
        <taxon>Hymenoptera</taxon>
        <taxon>Apocrita</taxon>
        <taxon>Aculeata</taxon>
        <taxon>Vespoidea</taxon>
        <taxon>Vespidae</taxon>
        <taxon>Vespinae</taxon>
        <taxon>Vespula</taxon>
    </lineage>
</organism>